<evidence type="ECO:0000313" key="11">
    <source>
        <dbReference type="Proteomes" id="UP000050514"/>
    </source>
</evidence>
<evidence type="ECO:0000256" key="1">
    <source>
        <dbReference type="ARBA" id="ARBA00001478"/>
    </source>
</evidence>
<dbReference type="Pfam" id="PF08323">
    <property type="entry name" value="Glyco_transf_5"/>
    <property type="match status" value="1"/>
</dbReference>
<comment type="similarity">
    <text evidence="3 7">Belongs to the glycosyltransferase 1 family. Bacterial/plant glycogen synthase subfamily.</text>
</comment>
<feature type="domain" description="Starch synthase catalytic" evidence="9">
    <location>
        <begin position="2"/>
        <end position="242"/>
    </location>
</feature>
<evidence type="ECO:0000256" key="2">
    <source>
        <dbReference type="ARBA" id="ARBA00002764"/>
    </source>
</evidence>
<comment type="pathway">
    <text evidence="7">Glycan biosynthesis; glycogen biosynthesis.</text>
</comment>
<dbReference type="STRING" id="360411.AC812_14180"/>
<feature type="domain" description="Glycosyl transferase family 1" evidence="8">
    <location>
        <begin position="295"/>
        <end position="444"/>
    </location>
</feature>
<dbReference type="AlphaFoldDB" id="A0A0P6WZJ0"/>
<sequence>MNVLFLASEAAPLVKVGGLGDVAGSLPPALRRLQPPLWSGPQLDVRLVLPFHEEIKLKVREPRFVASFLVDHPGEDLPAKAFLTEVNGLPVYLIEGPPILPDMPVYSSDAALDGEKYVFFSLAVLEMLKHLDWQPDILHANDWHTAASLYALQIRQKDQPEFQKIRKVLSIHNLPFMGKDAEEAMIKYGIPRSKDKRLPKWATLFPLPLGLLAADRIIAVSPGYAREILTPEFGCGLQDFLKTRRSSITGILNGLDQDSWNPQTDPALIERYSIETLEKRSLNKKTLQEDLSLPVESDTPLLIIISRLDQQKGIDIAIAGLRQMANRNWQLVLLGTGDPLLESDCRSLEAEFPDRVRAIIRFDAGFARRMYASGDVLLMPSRYEPCGLAQMIAMRYGCVPLARATGGLRDTIQDQDDPAQSTGFLFEEASPQAFAQALERALILYPNTEIWRMIQRNGMQQDFSWEKSAIEYAKIYLELAEQTK</sequence>
<dbReference type="SUPFAM" id="SSF53756">
    <property type="entry name" value="UDP-Glycosyltransferase/glycogen phosphorylase"/>
    <property type="match status" value="1"/>
</dbReference>
<keyword evidence="6 7" id="KW-0320">Glycogen biosynthesis</keyword>
<dbReference type="Pfam" id="PF00534">
    <property type="entry name" value="Glycos_transf_1"/>
    <property type="match status" value="1"/>
</dbReference>
<accession>A0A0P6WZJ0</accession>
<name>A0A0P6WZJ0_9CHLR</name>
<evidence type="ECO:0000256" key="3">
    <source>
        <dbReference type="ARBA" id="ARBA00010281"/>
    </source>
</evidence>
<keyword evidence="5 7" id="KW-0808">Transferase</keyword>
<dbReference type="GO" id="GO:0009011">
    <property type="term" value="F:alpha-1,4-glucan glucosyltransferase (ADP-glucose donor) activity"/>
    <property type="evidence" value="ECO:0007669"/>
    <property type="project" value="UniProtKB-UniRule"/>
</dbReference>
<reference evidence="10 11" key="1">
    <citation type="submission" date="2015-07" db="EMBL/GenBank/DDBJ databases">
        <title>Draft genome of Bellilinea caldifistulae DSM 17877.</title>
        <authorList>
            <person name="Hemp J."/>
            <person name="Ward L.M."/>
            <person name="Pace L.A."/>
            <person name="Fischer W.W."/>
        </authorList>
    </citation>
    <scope>NUCLEOTIDE SEQUENCE [LARGE SCALE GENOMIC DNA]</scope>
    <source>
        <strain evidence="10 11">GOMI-1</strain>
    </source>
</reference>
<dbReference type="EC" id="2.4.1.21" evidence="7"/>
<evidence type="ECO:0000256" key="6">
    <source>
        <dbReference type="ARBA" id="ARBA00023056"/>
    </source>
</evidence>
<dbReference type="PANTHER" id="PTHR45825">
    <property type="entry name" value="GRANULE-BOUND STARCH SYNTHASE 1, CHLOROPLASTIC/AMYLOPLASTIC"/>
    <property type="match status" value="1"/>
</dbReference>
<evidence type="ECO:0000259" key="9">
    <source>
        <dbReference type="Pfam" id="PF08323"/>
    </source>
</evidence>
<dbReference type="GO" id="GO:0005978">
    <property type="term" value="P:glycogen biosynthetic process"/>
    <property type="evidence" value="ECO:0007669"/>
    <property type="project" value="UniProtKB-UniRule"/>
</dbReference>
<dbReference type="PATRIC" id="fig|360411.5.peg.2535"/>
<gene>
    <name evidence="7" type="primary">glgA</name>
    <name evidence="10" type="ORF">AC812_14180</name>
</gene>
<dbReference type="InterPro" id="IPR013534">
    <property type="entry name" value="Starch_synth_cat_dom"/>
</dbReference>
<proteinExistence type="inferred from homology"/>
<comment type="caution">
    <text evidence="10">The sequence shown here is derived from an EMBL/GenBank/DDBJ whole genome shotgun (WGS) entry which is preliminary data.</text>
</comment>
<feature type="binding site" evidence="7">
    <location>
        <position position="15"/>
    </location>
    <ligand>
        <name>ADP-alpha-D-glucose</name>
        <dbReference type="ChEBI" id="CHEBI:57498"/>
    </ligand>
</feature>
<dbReference type="HAMAP" id="MF_00484">
    <property type="entry name" value="Glycogen_synth"/>
    <property type="match status" value="1"/>
</dbReference>
<evidence type="ECO:0000256" key="5">
    <source>
        <dbReference type="ARBA" id="ARBA00022679"/>
    </source>
</evidence>
<keyword evidence="11" id="KW-1185">Reference proteome</keyword>
<keyword evidence="4 7" id="KW-0328">Glycosyltransferase</keyword>
<evidence type="ECO:0000313" key="10">
    <source>
        <dbReference type="EMBL" id="KPL73989.1"/>
    </source>
</evidence>
<evidence type="ECO:0000256" key="7">
    <source>
        <dbReference type="HAMAP-Rule" id="MF_00484"/>
    </source>
</evidence>
<dbReference type="NCBIfam" id="TIGR02095">
    <property type="entry name" value="glgA"/>
    <property type="match status" value="1"/>
</dbReference>
<dbReference type="Proteomes" id="UP000050514">
    <property type="component" value="Unassembled WGS sequence"/>
</dbReference>
<comment type="function">
    <text evidence="2 7">Synthesizes alpha-1,4-glucan chains using ADP-glucose.</text>
</comment>
<organism evidence="10 11">
    <name type="scientific">Bellilinea caldifistulae</name>
    <dbReference type="NCBI Taxonomy" id="360411"/>
    <lineage>
        <taxon>Bacteria</taxon>
        <taxon>Bacillati</taxon>
        <taxon>Chloroflexota</taxon>
        <taxon>Anaerolineae</taxon>
        <taxon>Anaerolineales</taxon>
        <taxon>Anaerolineaceae</taxon>
        <taxon>Bellilinea</taxon>
    </lineage>
</organism>
<dbReference type="UniPathway" id="UPA00164"/>
<evidence type="ECO:0000259" key="8">
    <source>
        <dbReference type="Pfam" id="PF00534"/>
    </source>
</evidence>
<dbReference type="EMBL" id="LGHJ01000019">
    <property type="protein sequence ID" value="KPL73989.1"/>
    <property type="molecule type" value="Genomic_DNA"/>
</dbReference>
<evidence type="ECO:0000256" key="4">
    <source>
        <dbReference type="ARBA" id="ARBA00022676"/>
    </source>
</evidence>
<protein>
    <recommendedName>
        <fullName evidence="7">Glycogen synthase</fullName>
        <ecNumber evidence="7">2.4.1.21</ecNumber>
    </recommendedName>
    <alternativeName>
        <fullName evidence="7">Starch [bacterial glycogen] synthase</fullName>
    </alternativeName>
</protein>
<dbReference type="PANTHER" id="PTHR45825:SF11">
    <property type="entry name" value="ALPHA AMYLASE DOMAIN-CONTAINING PROTEIN"/>
    <property type="match status" value="1"/>
</dbReference>
<comment type="catalytic activity">
    <reaction evidence="1 7">
        <text>[(1-&gt;4)-alpha-D-glucosyl](n) + ADP-alpha-D-glucose = [(1-&gt;4)-alpha-D-glucosyl](n+1) + ADP + H(+)</text>
        <dbReference type="Rhea" id="RHEA:18189"/>
        <dbReference type="Rhea" id="RHEA-COMP:9584"/>
        <dbReference type="Rhea" id="RHEA-COMP:9587"/>
        <dbReference type="ChEBI" id="CHEBI:15378"/>
        <dbReference type="ChEBI" id="CHEBI:15444"/>
        <dbReference type="ChEBI" id="CHEBI:57498"/>
        <dbReference type="ChEBI" id="CHEBI:456216"/>
        <dbReference type="EC" id="2.4.1.21"/>
    </reaction>
</comment>
<dbReference type="GO" id="GO:0004373">
    <property type="term" value="F:alpha-1,4-glucan glucosyltransferase (UDP-glucose donor) activity"/>
    <property type="evidence" value="ECO:0007669"/>
    <property type="project" value="InterPro"/>
</dbReference>
<dbReference type="InterPro" id="IPR001296">
    <property type="entry name" value="Glyco_trans_1"/>
</dbReference>
<dbReference type="CDD" id="cd03791">
    <property type="entry name" value="GT5_Glycogen_synthase_DULL1-like"/>
    <property type="match status" value="1"/>
</dbReference>
<dbReference type="InterPro" id="IPR011835">
    <property type="entry name" value="GS/SS"/>
</dbReference>
<dbReference type="Gene3D" id="3.40.50.2000">
    <property type="entry name" value="Glycogen Phosphorylase B"/>
    <property type="match status" value="2"/>
</dbReference>